<dbReference type="PROSITE" id="PS00108">
    <property type="entry name" value="PROTEIN_KINASE_ST"/>
    <property type="match status" value="1"/>
</dbReference>
<dbReference type="GO" id="GO:0005524">
    <property type="term" value="F:ATP binding"/>
    <property type="evidence" value="ECO:0007669"/>
    <property type="project" value="UniProtKB-UniRule"/>
</dbReference>
<feature type="region of interest" description="Disordered" evidence="11">
    <location>
        <begin position="743"/>
        <end position="798"/>
    </location>
</feature>
<dbReference type="FunFam" id="3.30.200.20:FF:000470">
    <property type="entry name" value="Serine/threonine-protein kinase RAD53"/>
    <property type="match status" value="1"/>
</dbReference>
<dbReference type="Pfam" id="PF00069">
    <property type="entry name" value="Pkinase"/>
    <property type="match status" value="1"/>
</dbReference>
<feature type="region of interest" description="Disordered" evidence="11">
    <location>
        <begin position="1024"/>
        <end position="1070"/>
    </location>
</feature>
<evidence type="ECO:0000259" key="13">
    <source>
        <dbReference type="PROSITE" id="PS50011"/>
    </source>
</evidence>
<evidence type="ECO:0000256" key="10">
    <source>
        <dbReference type="SAM" id="Coils"/>
    </source>
</evidence>
<dbReference type="EC" id="2.7.11.1" evidence="2"/>
<keyword evidence="3" id="KW-0723">Serine/threonine-protein kinase</keyword>
<dbReference type="GO" id="GO:0005634">
    <property type="term" value="C:nucleus"/>
    <property type="evidence" value="ECO:0007669"/>
    <property type="project" value="TreeGrafter"/>
</dbReference>
<dbReference type="PROSITE" id="PS00107">
    <property type="entry name" value="PROTEIN_KINASE_ATP"/>
    <property type="match status" value="1"/>
</dbReference>
<comment type="catalytic activity">
    <reaction evidence="7">
        <text>L-threonyl-[protein] + ATP = O-phospho-L-threonyl-[protein] + ADP + H(+)</text>
        <dbReference type="Rhea" id="RHEA:46608"/>
        <dbReference type="Rhea" id="RHEA-COMP:11060"/>
        <dbReference type="Rhea" id="RHEA-COMP:11605"/>
        <dbReference type="ChEBI" id="CHEBI:15378"/>
        <dbReference type="ChEBI" id="CHEBI:30013"/>
        <dbReference type="ChEBI" id="CHEBI:30616"/>
        <dbReference type="ChEBI" id="CHEBI:61977"/>
        <dbReference type="ChEBI" id="CHEBI:456216"/>
        <dbReference type="EC" id="2.7.11.1"/>
    </reaction>
</comment>
<dbReference type="EMBL" id="JAVRRT010000002">
    <property type="protein sequence ID" value="KAK5174161.1"/>
    <property type="molecule type" value="Genomic_DNA"/>
</dbReference>
<dbReference type="InterPro" id="IPR000719">
    <property type="entry name" value="Prot_kinase_dom"/>
</dbReference>
<dbReference type="InterPro" id="IPR008984">
    <property type="entry name" value="SMAD_FHA_dom_sf"/>
</dbReference>
<evidence type="ECO:0000256" key="6">
    <source>
        <dbReference type="ARBA" id="ARBA00022840"/>
    </source>
</evidence>
<dbReference type="Gene3D" id="1.10.510.10">
    <property type="entry name" value="Transferase(Phosphotransferase) domain 1"/>
    <property type="match status" value="1"/>
</dbReference>
<feature type="compositionally biased region" description="Basic and acidic residues" evidence="11">
    <location>
        <begin position="780"/>
        <end position="798"/>
    </location>
</feature>
<evidence type="ECO:0000256" key="2">
    <source>
        <dbReference type="ARBA" id="ARBA00012513"/>
    </source>
</evidence>
<gene>
    <name evidence="14" type="primary">RAD53</name>
    <name evidence="14" type="ORF">LTR77_001241</name>
</gene>
<comment type="catalytic activity">
    <reaction evidence="8">
        <text>L-seryl-[protein] + ATP = O-phospho-L-seryl-[protein] + ADP + H(+)</text>
        <dbReference type="Rhea" id="RHEA:17989"/>
        <dbReference type="Rhea" id="RHEA-COMP:9863"/>
        <dbReference type="Rhea" id="RHEA-COMP:11604"/>
        <dbReference type="ChEBI" id="CHEBI:15378"/>
        <dbReference type="ChEBI" id="CHEBI:29999"/>
        <dbReference type="ChEBI" id="CHEBI:30616"/>
        <dbReference type="ChEBI" id="CHEBI:83421"/>
        <dbReference type="ChEBI" id="CHEBI:456216"/>
        <dbReference type="EC" id="2.7.11.1"/>
    </reaction>
</comment>
<feature type="region of interest" description="Disordered" evidence="11">
    <location>
        <begin position="603"/>
        <end position="629"/>
    </location>
</feature>
<dbReference type="RefSeq" id="XP_064662830.1">
    <property type="nucleotide sequence ID" value="XM_064798503.1"/>
</dbReference>
<feature type="compositionally biased region" description="Polar residues" evidence="11">
    <location>
        <begin position="770"/>
        <end position="779"/>
    </location>
</feature>
<evidence type="ECO:0000313" key="15">
    <source>
        <dbReference type="Proteomes" id="UP001337655"/>
    </source>
</evidence>
<evidence type="ECO:0000256" key="5">
    <source>
        <dbReference type="ARBA" id="ARBA00022777"/>
    </source>
</evidence>
<accession>A0AAV9PN00</accession>
<evidence type="ECO:0000256" key="11">
    <source>
        <dbReference type="SAM" id="MobiDB-lite"/>
    </source>
</evidence>
<dbReference type="CDD" id="cd00060">
    <property type="entry name" value="FHA"/>
    <property type="match status" value="1"/>
</dbReference>
<evidence type="ECO:0000259" key="12">
    <source>
        <dbReference type="PROSITE" id="PS50006"/>
    </source>
</evidence>
<evidence type="ECO:0000256" key="7">
    <source>
        <dbReference type="ARBA" id="ARBA00047899"/>
    </source>
</evidence>
<dbReference type="PANTHER" id="PTHR44167:SF24">
    <property type="entry name" value="SERINE_THREONINE-PROTEIN KINASE CHK2"/>
    <property type="match status" value="1"/>
</dbReference>
<keyword evidence="6 9" id="KW-0067">ATP-binding</keyword>
<dbReference type="SUPFAM" id="SSF49879">
    <property type="entry name" value="SMAD/FHA domain"/>
    <property type="match status" value="1"/>
</dbReference>
<evidence type="ECO:0000256" key="8">
    <source>
        <dbReference type="ARBA" id="ARBA00048679"/>
    </source>
</evidence>
<dbReference type="GO" id="GO:0051598">
    <property type="term" value="P:meiotic recombination checkpoint signaling"/>
    <property type="evidence" value="ECO:0007669"/>
    <property type="project" value="TreeGrafter"/>
</dbReference>
<feature type="coiled-coil region" evidence="10">
    <location>
        <begin position="211"/>
        <end position="247"/>
    </location>
</feature>
<name>A0AAV9PN00_9PEZI</name>
<dbReference type="InterPro" id="IPR011009">
    <property type="entry name" value="Kinase-like_dom_sf"/>
</dbReference>
<keyword evidence="10" id="KW-0175">Coiled coil</keyword>
<dbReference type="Pfam" id="PF00498">
    <property type="entry name" value="FHA"/>
    <property type="match status" value="1"/>
</dbReference>
<keyword evidence="14" id="KW-0808">Transferase</keyword>
<feature type="region of interest" description="Disordered" evidence="11">
    <location>
        <begin position="870"/>
        <end position="893"/>
    </location>
</feature>
<keyword evidence="4 9" id="KW-0547">Nucleotide-binding</keyword>
<feature type="binding site" evidence="9">
    <location>
        <position position="303"/>
    </location>
    <ligand>
        <name>ATP</name>
        <dbReference type="ChEBI" id="CHEBI:30616"/>
    </ligand>
</feature>
<dbReference type="InterPro" id="IPR017441">
    <property type="entry name" value="Protein_kinase_ATP_BS"/>
</dbReference>
<evidence type="ECO:0000256" key="1">
    <source>
        <dbReference type="ARBA" id="ARBA00005575"/>
    </source>
</evidence>
<dbReference type="Proteomes" id="UP001337655">
    <property type="component" value="Unassembled WGS sequence"/>
</dbReference>
<evidence type="ECO:0000256" key="3">
    <source>
        <dbReference type="ARBA" id="ARBA00022527"/>
    </source>
</evidence>
<dbReference type="PROSITE" id="PS50011">
    <property type="entry name" value="PROTEIN_KINASE_DOM"/>
    <property type="match status" value="1"/>
</dbReference>
<dbReference type="SUPFAM" id="SSF56112">
    <property type="entry name" value="Protein kinase-like (PK-like)"/>
    <property type="match status" value="1"/>
</dbReference>
<comment type="caution">
    <text evidence="14">The sequence shown here is derived from an EMBL/GenBank/DDBJ whole genome shotgun (WGS) entry which is preliminary data.</text>
</comment>
<dbReference type="InterPro" id="IPR000253">
    <property type="entry name" value="FHA_dom"/>
</dbReference>
<dbReference type="SMART" id="SM00240">
    <property type="entry name" value="FHA"/>
    <property type="match status" value="1"/>
</dbReference>
<feature type="compositionally biased region" description="Polar residues" evidence="11">
    <location>
        <begin position="607"/>
        <end position="620"/>
    </location>
</feature>
<feature type="compositionally biased region" description="Low complexity" evidence="11">
    <location>
        <begin position="1060"/>
        <end position="1070"/>
    </location>
</feature>
<dbReference type="GeneID" id="89922589"/>
<feature type="region of interest" description="Disordered" evidence="11">
    <location>
        <begin position="1"/>
        <end position="24"/>
    </location>
</feature>
<dbReference type="PANTHER" id="PTHR44167">
    <property type="entry name" value="OVARIAN-SPECIFIC SERINE/THREONINE-PROTEIN KINASE LOK-RELATED"/>
    <property type="match status" value="1"/>
</dbReference>
<keyword evidence="15" id="KW-1185">Reference proteome</keyword>
<evidence type="ECO:0000313" key="14">
    <source>
        <dbReference type="EMBL" id="KAK5174161.1"/>
    </source>
</evidence>
<sequence length="1070" mass="117772">MDHDDATQLTQNTQGAVDPRRIGRNNSGLNEADISDVICILHPCSPAAFRIVATASERTPHNVLQNDGLDHFDDGLTQSALEEQETFILGADAPHQAMDLALRFSARTKSLKQGFVFGRNENMCDIVLATDTFKRVSNVHFSIFINDSGVLMLRDMSTNGTIVDEVVLKGKIARNPQTRMLNPGSIIQILSPKPDEIVKFIVRIPSREGHVEEYEAKFLAYMERVAAEEAKANKHNMLTRRNAAANQIVQNGGSIRAPLVHNQYGMHWSGGNKYNVVGLIGKGAFATVYQLATKSEGQLFAAKELEKRKFMKNGVLDRKLDNEMKIMKSVSHPNIVQYVDYQDHANHMYIIMEFVPCGDLQQYLHPHGPLPEDLAKRMASQVFDALAYLHREKITHRDIKPDNILIANLDPQNFSIKLSDFGLSKVVTNNETFLKTFCGTLLWCAPEVFPHYDAHVAGKGNKRPRQTKNLPAAKFHSYSSTVDIWSFGGVLWYSLCFKPPFEGVADGNGRGMFDKIMMTPLDVTDLVRQGVSDAAVSLLTDMLNTDPAARPSPATCLNHRWFGGTQSAENLQLGAAEEGLVSIAEEDEGIAEDEWDVSGLSLDEQESNNQSQTSEVSIHSGSLEFLDPRQPKRFKSHVQAYRDPEDMVDSSRELFYQSIPIIHQPEGAQANAAKPQHQKLFGEISQSALGSSGALGQKFASPRSTTSQEQQASRSGGDHDERGAFASPSLLGAESMVREMNMDSPLSVESHEAEPEEPVTPQAPDRPTRTSRGTLSKSQSQKDDVTPKQPQRHFDRQIKLPIPASSYYIAEDPSTHTLEYATKISGHDYIKDPSFGGQQNVSLPATTSGSTTEHEEITDLDHVAQHATIVKQASTTPPSEFAKPRPRLGKLTTTPDSCLQRTLVLDRRTSNWGRAPDNTHVFEDAFDTRIPKRAIVIWFHAPGIDKIPDDDQGLTKMPGLHCVVQTESRTGILVNGVRLMKGEPGRRAYGRVYTGDEITVFQRNAQGQPGLKFVCEFFHGEAQNKRSEGGGPFKVEFEKSSSAKSSQENGVAGKSGGGAAAAAAVPVASA</sequence>
<feature type="region of interest" description="Disordered" evidence="11">
    <location>
        <begin position="692"/>
        <end position="725"/>
    </location>
</feature>
<reference evidence="14 15" key="1">
    <citation type="submission" date="2023-08" db="EMBL/GenBank/DDBJ databases">
        <title>Black Yeasts Isolated from many extreme environments.</title>
        <authorList>
            <person name="Coleine C."/>
            <person name="Stajich J.E."/>
            <person name="Selbmann L."/>
        </authorList>
    </citation>
    <scope>NUCLEOTIDE SEQUENCE [LARGE SCALE GENOMIC DNA]</scope>
    <source>
        <strain evidence="14 15">CCFEE 5935</strain>
    </source>
</reference>
<feature type="domain" description="Protein kinase" evidence="13">
    <location>
        <begin position="274"/>
        <end position="562"/>
    </location>
</feature>
<dbReference type="Gene3D" id="2.60.200.20">
    <property type="match status" value="1"/>
</dbReference>
<organism evidence="14 15">
    <name type="scientific">Saxophila tyrrhenica</name>
    <dbReference type="NCBI Taxonomy" id="1690608"/>
    <lineage>
        <taxon>Eukaryota</taxon>
        <taxon>Fungi</taxon>
        <taxon>Dikarya</taxon>
        <taxon>Ascomycota</taxon>
        <taxon>Pezizomycotina</taxon>
        <taxon>Dothideomycetes</taxon>
        <taxon>Dothideomycetidae</taxon>
        <taxon>Mycosphaerellales</taxon>
        <taxon>Extremaceae</taxon>
        <taxon>Saxophila</taxon>
    </lineage>
</organism>
<proteinExistence type="inferred from homology"/>
<feature type="domain" description="FHA" evidence="12">
    <location>
        <begin position="115"/>
        <end position="168"/>
    </location>
</feature>
<protein>
    <recommendedName>
        <fullName evidence="2">non-specific serine/threonine protein kinase</fullName>
        <ecNumber evidence="2">2.7.11.1</ecNumber>
    </recommendedName>
</protein>
<keyword evidence="5 14" id="KW-0418">Kinase</keyword>
<comment type="similarity">
    <text evidence="1">Belongs to the protein kinase superfamily. CAMK Ser/Thr protein kinase family. CHEK2 subfamily.</text>
</comment>
<dbReference type="GO" id="GO:0005737">
    <property type="term" value="C:cytoplasm"/>
    <property type="evidence" value="ECO:0007669"/>
    <property type="project" value="TreeGrafter"/>
</dbReference>
<evidence type="ECO:0000256" key="4">
    <source>
        <dbReference type="ARBA" id="ARBA00022741"/>
    </source>
</evidence>
<evidence type="ECO:0000256" key="9">
    <source>
        <dbReference type="PROSITE-ProRule" id="PRU10141"/>
    </source>
</evidence>
<dbReference type="SMART" id="SM00220">
    <property type="entry name" value="S_TKc"/>
    <property type="match status" value="1"/>
</dbReference>
<dbReference type="PROSITE" id="PS50006">
    <property type="entry name" value="FHA_DOMAIN"/>
    <property type="match status" value="1"/>
</dbReference>
<feature type="compositionally biased region" description="Polar residues" evidence="11">
    <location>
        <begin position="702"/>
        <end position="714"/>
    </location>
</feature>
<dbReference type="GO" id="GO:0004674">
    <property type="term" value="F:protein serine/threonine kinase activity"/>
    <property type="evidence" value="ECO:0007669"/>
    <property type="project" value="UniProtKB-KW"/>
</dbReference>
<dbReference type="AlphaFoldDB" id="A0AAV9PN00"/>
<dbReference type="InterPro" id="IPR008271">
    <property type="entry name" value="Ser/Thr_kinase_AS"/>
</dbReference>